<reference evidence="7 8" key="1">
    <citation type="submission" date="2018-02" db="EMBL/GenBank/DDBJ databases">
        <title>Genomic Encyclopedia of Archaeal and Bacterial Type Strains, Phase II (KMG-II): from individual species to whole genera.</title>
        <authorList>
            <person name="Goeker M."/>
        </authorList>
    </citation>
    <scope>NUCLEOTIDE SEQUENCE [LARGE SCALE GENOMIC DNA]</scope>
    <source>
        <strain evidence="7 8">DSM 15099</strain>
    </source>
</reference>
<evidence type="ECO:0000256" key="2">
    <source>
        <dbReference type="ARBA" id="ARBA00023125"/>
    </source>
</evidence>
<evidence type="ECO:0000313" key="7">
    <source>
        <dbReference type="EMBL" id="PPK49104.1"/>
    </source>
</evidence>
<dbReference type="EMBL" id="PTIS01000002">
    <property type="protein sequence ID" value="PPK49104.1"/>
    <property type="molecule type" value="Genomic_DNA"/>
</dbReference>
<dbReference type="CDD" id="cd01106">
    <property type="entry name" value="HTH_TipAL-Mta"/>
    <property type="match status" value="1"/>
</dbReference>
<dbReference type="GO" id="GO:0003677">
    <property type="term" value="F:DNA binding"/>
    <property type="evidence" value="ECO:0007669"/>
    <property type="project" value="UniProtKB-KW"/>
</dbReference>
<dbReference type="Pfam" id="PF13411">
    <property type="entry name" value="MerR_1"/>
    <property type="match status" value="1"/>
</dbReference>
<evidence type="ECO:0000256" key="4">
    <source>
        <dbReference type="ARBA" id="ARBA00023163"/>
    </source>
</evidence>
<keyword evidence="4" id="KW-0804">Transcription</keyword>
<accession>A0A2S6FZS9</accession>
<gene>
    <name evidence="7" type="ORF">BD821_10215</name>
</gene>
<dbReference type="RefSeq" id="WP_104409136.1">
    <property type="nucleotide sequence ID" value="NZ_PTIS01000002.1"/>
</dbReference>
<dbReference type="PROSITE" id="PS50937">
    <property type="entry name" value="HTH_MERR_2"/>
    <property type="match status" value="1"/>
</dbReference>
<evidence type="ECO:0000256" key="3">
    <source>
        <dbReference type="ARBA" id="ARBA00023159"/>
    </source>
</evidence>
<feature type="coiled-coil region" evidence="5">
    <location>
        <begin position="77"/>
        <end position="104"/>
    </location>
</feature>
<dbReference type="InterPro" id="IPR012925">
    <property type="entry name" value="TipAS_dom"/>
</dbReference>
<dbReference type="PANTHER" id="PTHR30204:SF90">
    <property type="entry name" value="HTH-TYPE TRANSCRIPTIONAL ACTIVATOR MTA"/>
    <property type="match status" value="1"/>
</dbReference>
<dbReference type="Gene3D" id="1.10.1660.10">
    <property type="match status" value="1"/>
</dbReference>
<proteinExistence type="predicted"/>
<dbReference type="SUPFAM" id="SSF46955">
    <property type="entry name" value="Putative DNA-binding domain"/>
    <property type="match status" value="1"/>
</dbReference>
<keyword evidence="5" id="KW-0175">Coiled coil</keyword>
<sequence length="254" mass="29403">MEYKVKELGDIAGVTAKTIRYYDKIGILKPSKTNSLGHRIYCEEEVDRLQQILLYRELDVCIDVIKEIMTSSTFDSMTALKEHKENLIEKKEQLDLLISNVENTIALKKGEIIVSDEERFKGFKKNMIEDEKNMYGEEARERYGKRSVSKAKEKVISITAAKYDKPIRLETEIKTTLAEAFKSADPSSELAQKAADLHRQWIANYWGRYTKKAHADLARMYPKDERFKAYYDNKQVGTAAFLRDAILIYTGFDE</sequence>
<dbReference type="Pfam" id="PF07739">
    <property type="entry name" value="TipAS"/>
    <property type="match status" value="1"/>
</dbReference>
<keyword evidence="1" id="KW-0805">Transcription regulation</keyword>
<protein>
    <submittedName>
        <fullName evidence="7">DNA-binding transcriptional MerR regulator</fullName>
    </submittedName>
</protein>
<name>A0A2S6FZS9_9CLOT</name>
<dbReference type="OrthoDB" id="9814833at2"/>
<evidence type="ECO:0000256" key="5">
    <source>
        <dbReference type="SAM" id="Coils"/>
    </source>
</evidence>
<dbReference type="InterPro" id="IPR009061">
    <property type="entry name" value="DNA-bd_dom_put_sf"/>
</dbReference>
<dbReference type="Gene3D" id="1.10.490.50">
    <property type="entry name" value="Antibiotic binding domain of TipA-like multidrug resistance regulators"/>
    <property type="match status" value="1"/>
</dbReference>
<dbReference type="SUPFAM" id="SSF89082">
    <property type="entry name" value="Antibiotic binding domain of TipA-like multidrug resistance regulators"/>
    <property type="match status" value="1"/>
</dbReference>
<comment type="caution">
    <text evidence="7">The sequence shown here is derived from an EMBL/GenBank/DDBJ whole genome shotgun (WGS) entry which is preliminary data.</text>
</comment>
<organism evidence="7 8">
    <name type="scientific">Clostridium algidicarnis DSM 15099</name>
    <dbReference type="NCBI Taxonomy" id="1121295"/>
    <lineage>
        <taxon>Bacteria</taxon>
        <taxon>Bacillati</taxon>
        <taxon>Bacillota</taxon>
        <taxon>Clostridia</taxon>
        <taxon>Eubacteriales</taxon>
        <taxon>Clostridiaceae</taxon>
        <taxon>Clostridium</taxon>
    </lineage>
</organism>
<dbReference type="PANTHER" id="PTHR30204">
    <property type="entry name" value="REDOX-CYCLING DRUG-SENSING TRANSCRIPTIONAL ACTIVATOR SOXR"/>
    <property type="match status" value="1"/>
</dbReference>
<dbReference type="GO" id="GO:0003700">
    <property type="term" value="F:DNA-binding transcription factor activity"/>
    <property type="evidence" value="ECO:0007669"/>
    <property type="project" value="InterPro"/>
</dbReference>
<dbReference type="InterPro" id="IPR047057">
    <property type="entry name" value="MerR_fam"/>
</dbReference>
<feature type="domain" description="HTH merR-type" evidence="6">
    <location>
        <begin position="1"/>
        <end position="71"/>
    </location>
</feature>
<dbReference type="InterPro" id="IPR000551">
    <property type="entry name" value="MerR-type_HTH_dom"/>
</dbReference>
<keyword evidence="2 7" id="KW-0238">DNA-binding</keyword>
<dbReference type="SMART" id="SM00422">
    <property type="entry name" value="HTH_MERR"/>
    <property type="match status" value="1"/>
</dbReference>
<dbReference type="AlphaFoldDB" id="A0A2S6FZS9"/>
<dbReference type="Proteomes" id="UP000239863">
    <property type="component" value="Unassembled WGS sequence"/>
</dbReference>
<evidence type="ECO:0000259" key="6">
    <source>
        <dbReference type="PROSITE" id="PS50937"/>
    </source>
</evidence>
<dbReference type="STRING" id="37659.GCA_000703125_01610"/>
<evidence type="ECO:0000313" key="8">
    <source>
        <dbReference type="Proteomes" id="UP000239863"/>
    </source>
</evidence>
<evidence type="ECO:0000256" key="1">
    <source>
        <dbReference type="ARBA" id="ARBA00023015"/>
    </source>
</evidence>
<dbReference type="InterPro" id="IPR036244">
    <property type="entry name" value="TipA-like_antibiotic-bd"/>
</dbReference>
<keyword evidence="3" id="KW-0010">Activator</keyword>